<dbReference type="Proteomes" id="UP000319908">
    <property type="component" value="Unassembled WGS sequence"/>
</dbReference>
<dbReference type="SUPFAM" id="SSF102405">
    <property type="entry name" value="MCP/YpsA-like"/>
    <property type="match status" value="1"/>
</dbReference>
<dbReference type="Gene3D" id="3.40.50.450">
    <property type="match status" value="1"/>
</dbReference>
<reference evidence="1 2" key="1">
    <citation type="journal article" date="2020" name="Antonie Van Leeuwenhoek">
        <title>Rhodopirellula heiligendammensis sp. nov., Rhodopirellula pilleata sp. nov., and Rhodopirellula solitaria sp. nov. isolated from natural or artificial marine surfaces in Northern Germany and California, USA, and emended description of the genus Rhodopirellula.</title>
        <authorList>
            <person name="Kallscheuer N."/>
            <person name="Wiegand S."/>
            <person name="Jogler M."/>
            <person name="Boedeker C."/>
            <person name="Peeters S.H."/>
            <person name="Rast P."/>
            <person name="Heuer A."/>
            <person name="Jetten M.S.M."/>
            <person name="Rohde M."/>
            <person name="Jogler C."/>
        </authorList>
    </citation>
    <scope>NUCLEOTIDE SEQUENCE [LARGE SCALE GENOMIC DNA]</scope>
    <source>
        <strain evidence="1 2">Poly21</strain>
    </source>
</reference>
<organism evidence="1 2">
    <name type="scientific">Allorhodopirellula heiligendammensis</name>
    <dbReference type="NCBI Taxonomy" id="2714739"/>
    <lineage>
        <taxon>Bacteria</taxon>
        <taxon>Pseudomonadati</taxon>
        <taxon>Planctomycetota</taxon>
        <taxon>Planctomycetia</taxon>
        <taxon>Pirellulales</taxon>
        <taxon>Pirellulaceae</taxon>
        <taxon>Allorhodopirellula</taxon>
    </lineage>
</organism>
<dbReference type="AlphaFoldDB" id="A0A5C6BFS2"/>
<keyword evidence="2" id="KW-1185">Reference proteome</keyword>
<dbReference type="OrthoDB" id="283616at2"/>
<dbReference type="EMBL" id="SJPU01000003">
    <property type="protein sequence ID" value="TWU10780.1"/>
    <property type="molecule type" value="Genomic_DNA"/>
</dbReference>
<protein>
    <submittedName>
        <fullName evidence="1">Molybdenum carrier</fullName>
    </submittedName>
</protein>
<dbReference type="RefSeq" id="WP_146409163.1">
    <property type="nucleotide sequence ID" value="NZ_SJPU01000003.1"/>
</dbReference>
<dbReference type="Pfam" id="PF12694">
    <property type="entry name" value="cpYpsA"/>
    <property type="match status" value="1"/>
</dbReference>
<dbReference type="InterPro" id="IPR024755">
    <property type="entry name" value="cpYpsA"/>
</dbReference>
<gene>
    <name evidence="1" type="ORF">Poly21_46860</name>
</gene>
<name>A0A5C6BFS2_9BACT</name>
<evidence type="ECO:0000313" key="1">
    <source>
        <dbReference type="EMBL" id="TWU10780.1"/>
    </source>
</evidence>
<evidence type="ECO:0000313" key="2">
    <source>
        <dbReference type="Proteomes" id="UP000319908"/>
    </source>
</evidence>
<proteinExistence type="predicted"/>
<sequence length="167" mass="18261">MHSSSLFAEFDPAPERFVPRKIVSGGQTGVDRGALDAALALGIEHGGWCPAGRLAEDGQVPTRYQLVELSSRYYPHRTEKNVRDSDATLILYRGRMTGGTKLTQRLCRQIGKPDLSVSMGNASRARNKIIDWLNEVRPEILNVAGPRESNAEGIQDATCTLLVAALE</sequence>
<accession>A0A5C6BFS2</accession>
<comment type="caution">
    <text evidence="1">The sequence shown here is derived from an EMBL/GenBank/DDBJ whole genome shotgun (WGS) entry which is preliminary data.</text>
</comment>